<feature type="transmembrane region" description="Helical" evidence="2">
    <location>
        <begin position="253"/>
        <end position="274"/>
    </location>
</feature>
<evidence type="ECO:0000313" key="5">
    <source>
        <dbReference type="Proteomes" id="UP000319257"/>
    </source>
</evidence>
<dbReference type="Pfam" id="PF10104">
    <property type="entry name" value="Brr6_like_C_C"/>
    <property type="match status" value="1"/>
</dbReference>
<dbReference type="Proteomes" id="UP000319257">
    <property type="component" value="Unassembled WGS sequence"/>
</dbReference>
<accession>A0A507B1X2</accession>
<dbReference type="GO" id="GO:0031965">
    <property type="term" value="C:nuclear membrane"/>
    <property type="evidence" value="ECO:0007669"/>
    <property type="project" value="InterPro"/>
</dbReference>
<keyword evidence="2" id="KW-1133">Transmembrane helix</keyword>
<feature type="transmembrane region" description="Helical" evidence="2">
    <location>
        <begin position="363"/>
        <end position="382"/>
    </location>
</feature>
<dbReference type="STRING" id="1093900.A0A507B1X2"/>
<feature type="region of interest" description="Disordered" evidence="1">
    <location>
        <begin position="392"/>
        <end position="429"/>
    </location>
</feature>
<feature type="compositionally biased region" description="Low complexity" evidence="1">
    <location>
        <begin position="392"/>
        <end position="408"/>
    </location>
</feature>
<dbReference type="OrthoDB" id="5961at2759"/>
<dbReference type="GO" id="GO:0006998">
    <property type="term" value="P:nuclear envelope organization"/>
    <property type="evidence" value="ECO:0007669"/>
    <property type="project" value="InterPro"/>
</dbReference>
<organism evidence="4 5">
    <name type="scientific">Thyridium curvatum</name>
    <dbReference type="NCBI Taxonomy" id="1093900"/>
    <lineage>
        <taxon>Eukaryota</taxon>
        <taxon>Fungi</taxon>
        <taxon>Dikarya</taxon>
        <taxon>Ascomycota</taxon>
        <taxon>Pezizomycotina</taxon>
        <taxon>Sordariomycetes</taxon>
        <taxon>Sordariomycetidae</taxon>
        <taxon>Thyridiales</taxon>
        <taxon>Thyridiaceae</taxon>
        <taxon>Thyridium</taxon>
    </lineage>
</organism>
<dbReference type="InterPro" id="IPR018767">
    <property type="entry name" value="Brl1/Brr6_dom"/>
</dbReference>
<evidence type="ECO:0000256" key="2">
    <source>
        <dbReference type="SAM" id="Phobius"/>
    </source>
</evidence>
<keyword evidence="2" id="KW-0812">Transmembrane</keyword>
<feature type="region of interest" description="Disordered" evidence="1">
    <location>
        <begin position="443"/>
        <end position="500"/>
    </location>
</feature>
<keyword evidence="2" id="KW-0472">Membrane</keyword>
<comment type="caution">
    <text evidence="4">The sequence shown here is derived from an EMBL/GenBank/DDBJ whole genome shotgun (WGS) entry which is preliminary data.</text>
</comment>
<feature type="compositionally biased region" description="Basic and acidic residues" evidence="1">
    <location>
        <begin position="194"/>
        <end position="209"/>
    </location>
</feature>
<dbReference type="AlphaFoldDB" id="A0A507B1X2"/>
<dbReference type="RefSeq" id="XP_030993000.1">
    <property type="nucleotide sequence ID" value="XM_031133806.1"/>
</dbReference>
<sequence>MSRRTFEGPMEWEYQNQGPVDVTSPFAQISQRSQMSSFNDASPSKFKSGPNPFARVPLSATSPAKLPTQQPAPPNASIFNPQISKQFSAPPFRNPAFTTPQKRFDDSVFSEASGAEDSPALTDGSPMPEDTPDRDQDDEFAKMTITPGNANRKLFGGKSSSAFRSRTPGRGEVPRGKYDPLQRDKVRKRKRQHGDRDVGSVRSRLPHDSDDSDSDWEEGSGSRRGRGKNNHGPGFLDNVLSAIRNNPSVPLILSWWVQLAINVFIVWICVWGIWSFISMMRADLAHATHGERLQLLSEIAACRAEWEANRCEPGTRLRGLEEQCNAWGLCMSQDPEKVMKVRVSARNVAEVINEFVGVMSFKAWGFMMSALLIAVLANNIGFGRFRDSTIAQQQQQQNGGNNIGAAAAVSYPSQPAGPPMLSGPQDPNQAYIWAPIQTPRHLRRGLFAPPDSPGATDTDASPEPIKAIMPPPETPSRRSPSKGERGRSPTKYGRSPSKGY</sequence>
<gene>
    <name evidence="4" type="ORF">E0L32_001107</name>
</gene>
<reference evidence="4 5" key="1">
    <citation type="submission" date="2019-06" db="EMBL/GenBank/DDBJ databases">
        <title>Draft genome sequence of the filamentous fungus Phialemoniopsis curvata isolated from diesel fuel.</title>
        <authorList>
            <person name="Varaljay V.A."/>
            <person name="Lyon W.J."/>
            <person name="Crouch A.L."/>
            <person name="Drake C.E."/>
            <person name="Hollomon J.M."/>
            <person name="Nadeau L.J."/>
            <person name="Nunn H.S."/>
            <person name="Stevenson B.S."/>
            <person name="Bojanowski C.L."/>
            <person name="Crookes-Goodson W.J."/>
        </authorList>
    </citation>
    <scope>NUCLEOTIDE SEQUENCE [LARGE SCALE GENOMIC DNA]</scope>
    <source>
        <strain evidence="4 5">D216</strain>
    </source>
</reference>
<protein>
    <recommendedName>
        <fullName evidence="3">Brl1/Brr6 domain-containing protein</fullName>
    </recommendedName>
</protein>
<dbReference type="GO" id="GO:0055088">
    <property type="term" value="P:lipid homeostasis"/>
    <property type="evidence" value="ECO:0007669"/>
    <property type="project" value="InterPro"/>
</dbReference>
<evidence type="ECO:0000259" key="3">
    <source>
        <dbReference type="SMART" id="SM01042"/>
    </source>
</evidence>
<proteinExistence type="predicted"/>
<evidence type="ECO:0000313" key="4">
    <source>
        <dbReference type="EMBL" id="TPX11289.1"/>
    </source>
</evidence>
<evidence type="ECO:0000256" key="1">
    <source>
        <dbReference type="SAM" id="MobiDB-lite"/>
    </source>
</evidence>
<feature type="compositionally biased region" description="Basic and acidic residues" evidence="1">
    <location>
        <begin position="172"/>
        <end position="184"/>
    </location>
</feature>
<keyword evidence="5" id="KW-1185">Reference proteome</keyword>
<feature type="domain" description="Brl1/Brr6" evidence="3">
    <location>
        <begin position="253"/>
        <end position="386"/>
    </location>
</feature>
<dbReference type="EMBL" id="SKBQ01000004">
    <property type="protein sequence ID" value="TPX11289.1"/>
    <property type="molecule type" value="Genomic_DNA"/>
</dbReference>
<feature type="region of interest" description="Disordered" evidence="1">
    <location>
        <begin position="26"/>
        <end position="231"/>
    </location>
</feature>
<dbReference type="PANTHER" id="PTHR28136:SF1">
    <property type="entry name" value="NUCLEUS EXPORT PROTEIN BRL1"/>
    <property type="match status" value="1"/>
</dbReference>
<dbReference type="InParanoid" id="A0A507B1X2"/>
<name>A0A507B1X2_9PEZI</name>
<feature type="compositionally biased region" description="Polar residues" evidence="1">
    <location>
        <begin position="77"/>
        <end position="87"/>
    </location>
</feature>
<dbReference type="PANTHER" id="PTHR28136">
    <property type="entry name" value="NUCLEUS EXPORT PROTEIN BRR6"/>
    <property type="match status" value="1"/>
</dbReference>
<dbReference type="SMART" id="SM01042">
    <property type="entry name" value="Brr6_like_C_C"/>
    <property type="match status" value="1"/>
</dbReference>
<feature type="compositionally biased region" description="Polar residues" evidence="1">
    <location>
        <begin position="26"/>
        <end position="42"/>
    </location>
</feature>
<dbReference type="InterPro" id="IPR040202">
    <property type="entry name" value="Brl1/Brr6"/>
</dbReference>
<dbReference type="GeneID" id="41968554"/>